<dbReference type="AlphaFoldDB" id="A0A7Z7FMH6"/>
<sequence length="433" mass="47964">MVVFLPFVPNWRNGIRDTYEFKTDVFTARDGSEQRRALRIQPRRAIEATILLDGERMRNFADAVNRARDGKIQIADFSAEPALVTATTGAGANVLSIESTPPWLVNSGTYVLMTGRTASKLAIDFVDNNTVILVNPLTKAVGAGAYLLPYLPAQLANSNTLSLYTNQVATAPVKFDVEPGSIVRIADQLPFDESAEGDSVQSFGPAAILFGRYVLLRKPNFLNRPQVQFNLKFETVDYDRGVVKTFTPVPLVSRTLTATYLAMSRPEAMAILDIFVRCKGRAGEIYVPTWGSDLPQALNVADRVIQFAGTDFYETYNEDRAHAAVLIRTRTGQLLPREITLMATSGGNTFVEFHEDVGVAASEIEQISWMFVSRFAQDSLTIEWVTNTVANVSLSFVTLENLAAESSYGSNWVLATGYWRDRGQWVDTAVWED</sequence>
<comment type="caution">
    <text evidence="1">The sequence shown here is derived from an EMBL/GenBank/DDBJ whole genome shotgun (WGS) entry which is preliminary data.</text>
</comment>
<reference evidence="1 2" key="1">
    <citation type="submission" date="2016-10" db="EMBL/GenBank/DDBJ databases">
        <authorList>
            <person name="Varghese N."/>
            <person name="Submissions S."/>
        </authorList>
    </citation>
    <scope>NUCLEOTIDE SEQUENCE [LARGE SCALE GENOMIC DNA]</scope>
    <source>
        <strain evidence="1 2">PDC82</strain>
    </source>
</reference>
<organism evidence="1 2">
    <name type="scientific">Agrobacterium fabrum</name>
    <dbReference type="NCBI Taxonomy" id="1176649"/>
    <lineage>
        <taxon>Bacteria</taxon>
        <taxon>Pseudomonadati</taxon>
        <taxon>Pseudomonadota</taxon>
        <taxon>Alphaproteobacteria</taxon>
        <taxon>Hyphomicrobiales</taxon>
        <taxon>Rhizobiaceae</taxon>
        <taxon>Rhizobium/Agrobacterium group</taxon>
        <taxon>Agrobacterium</taxon>
        <taxon>Agrobacterium tumefaciens complex</taxon>
    </lineage>
</organism>
<evidence type="ECO:0000313" key="1">
    <source>
        <dbReference type="EMBL" id="SDJ24988.1"/>
    </source>
</evidence>
<evidence type="ECO:0000313" key="2">
    <source>
        <dbReference type="Proteomes" id="UP000198917"/>
    </source>
</evidence>
<name>A0A7Z7FMH6_9HYPH</name>
<dbReference type="RefSeq" id="WP_092731743.1">
    <property type="nucleotide sequence ID" value="NZ_FNEW01000001.1"/>
</dbReference>
<dbReference type="EMBL" id="FNEW01000001">
    <property type="protein sequence ID" value="SDJ24988.1"/>
    <property type="molecule type" value="Genomic_DNA"/>
</dbReference>
<gene>
    <name evidence="1" type="ORF">SAMN05428983_0817</name>
</gene>
<accession>A0A7Z7FMH6</accession>
<dbReference type="Proteomes" id="UP000198917">
    <property type="component" value="Unassembled WGS sequence"/>
</dbReference>
<proteinExistence type="predicted"/>
<protein>
    <submittedName>
        <fullName evidence="1">Uncharacterized protein</fullName>
    </submittedName>
</protein>